<sequence>MTQGSAPSRRRFLLQAGAGAAALGLPGATQAMQGMRDIPRRAPNRASPGFHPDVEIELVCRSASPSRPNASRIAVTSSSTRTWR</sequence>
<name>A0A2D2D2J7_METT3</name>
<reference evidence="3" key="1">
    <citation type="submission" date="2017-10" db="EMBL/GenBank/DDBJ databases">
        <title>Completed PacBio SMRT sequence of Methylosinus trichosporium OB3b reveals presence of a third large plasmid.</title>
        <authorList>
            <person name="Charles T.C."/>
            <person name="Lynch M.D.J."/>
            <person name="Heil J.R."/>
            <person name="Cheng J."/>
        </authorList>
    </citation>
    <scope>NUCLEOTIDE SEQUENCE [LARGE SCALE GENOMIC DNA]</scope>
    <source>
        <strain evidence="3">OB3b</strain>
    </source>
</reference>
<feature type="compositionally biased region" description="Polar residues" evidence="1">
    <location>
        <begin position="74"/>
        <end position="84"/>
    </location>
</feature>
<gene>
    <name evidence="2" type="ORF">CQW49_15970</name>
</gene>
<dbReference type="KEGG" id="mtw:CQW49_15970"/>
<feature type="compositionally biased region" description="Low complexity" evidence="1">
    <location>
        <begin position="63"/>
        <end position="72"/>
    </location>
</feature>
<evidence type="ECO:0000313" key="3">
    <source>
        <dbReference type="Proteomes" id="UP000230709"/>
    </source>
</evidence>
<accession>A0A2D2D2J7</accession>
<feature type="region of interest" description="Disordered" evidence="1">
    <location>
        <begin position="63"/>
        <end position="84"/>
    </location>
</feature>
<evidence type="ECO:0000313" key="2">
    <source>
        <dbReference type="EMBL" id="ATQ69210.1"/>
    </source>
</evidence>
<dbReference type="STRING" id="595536.GCA_000178815_01987"/>
<dbReference type="InterPro" id="IPR006311">
    <property type="entry name" value="TAT_signal"/>
</dbReference>
<dbReference type="AlphaFoldDB" id="A0A2D2D2J7"/>
<organism evidence="2 3">
    <name type="scientific">Methylosinus trichosporium (strain ATCC 35070 / NCIMB 11131 / UNIQEM 75 / OB3b)</name>
    <dbReference type="NCBI Taxonomy" id="595536"/>
    <lineage>
        <taxon>Bacteria</taxon>
        <taxon>Pseudomonadati</taxon>
        <taxon>Pseudomonadota</taxon>
        <taxon>Alphaproteobacteria</taxon>
        <taxon>Hyphomicrobiales</taxon>
        <taxon>Methylocystaceae</taxon>
        <taxon>Methylosinus</taxon>
    </lineage>
</organism>
<evidence type="ECO:0008006" key="4">
    <source>
        <dbReference type="Google" id="ProtNLM"/>
    </source>
</evidence>
<evidence type="ECO:0000256" key="1">
    <source>
        <dbReference type="SAM" id="MobiDB-lite"/>
    </source>
</evidence>
<dbReference type="NCBIfam" id="TIGR01409">
    <property type="entry name" value="TAT_signal_seq"/>
    <property type="match status" value="1"/>
</dbReference>
<protein>
    <recommendedName>
        <fullName evidence="4">Twin-arginine translocation signal domain-containing protein</fullName>
    </recommendedName>
</protein>
<keyword evidence="3" id="KW-1185">Reference proteome</keyword>
<proteinExistence type="predicted"/>
<dbReference type="InterPro" id="IPR019546">
    <property type="entry name" value="TAT_signal_bac_arc"/>
</dbReference>
<dbReference type="PROSITE" id="PS51318">
    <property type="entry name" value="TAT"/>
    <property type="match status" value="1"/>
</dbReference>
<dbReference type="Proteomes" id="UP000230709">
    <property type="component" value="Chromosome"/>
</dbReference>
<dbReference type="EMBL" id="CP023737">
    <property type="protein sequence ID" value="ATQ69210.1"/>
    <property type="molecule type" value="Genomic_DNA"/>
</dbReference>